<dbReference type="PROSITE" id="PS50088">
    <property type="entry name" value="ANK_REPEAT"/>
    <property type="match status" value="1"/>
</dbReference>
<keyword evidence="1" id="KW-0677">Repeat</keyword>
<sequence length="569" mass="66291">MTDTNETAQLDHDYLHENMHEIIANGVMSQYSSLIRSSLDEKECLACALSIIHNYPAIESWSRWTGFDDFEEYAFKKAVSIAPEIYILTEQEISMQHWPLLFRAVSNDHISFVKHIINKCPEVLSQECANDNVFKFALILGRHEILHYLLDLLTTEGANKYSKHLKLGVGEFVAACNSSECPLSIIKFLLDIVVKSKEIDWEVYLFQGIQMMIFKQLDILQELLVYFFDKFPSDTSVLYEVSKYGDVMLFSIALDMPSLLTVIERAPKSVEARDRHGKTLLMKAVEIQNSELVKSLIKNFKLNINDRDNLDQTALNYAISEGNPFIIQFLIENGAKLHGTFNLDNKIESRLIRCDPEEIMNFTISALQNEISIEVFANVLKCLYNSAQGCRWPWFRNEQTRKLFFPVPSNNEEDDSKLKERFREIYKILYQLKIIEKCPNIFDAIMMDMSVSLDQKIFAIQGPSSLLQIQMSLMLDEPQLEYPCCEMYETKEFDLIKDYLNIETFNEVVEGREIPSLKRYCREVIRKQINDRIIKLKLYELDDFDLVLEDTYDSLSLPKTLVNFLRYQY</sequence>
<dbReference type="SUPFAM" id="SSF48403">
    <property type="entry name" value="Ankyrin repeat"/>
    <property type="match status" value="1"/>
</dbReference>
<evidence type="ECO:0000259" key="4">
    <source>
        <dbReference type="PROSITE" id="PS50225"/>
    </source>
</evidence>
<feature type="domain" description="SOCS box" evidence="4">
    <location>
        <begin position="499"/>
        <end position="569"/>
    </location>
</feature>
<evidence type="ECO:0000256" key="3">
    <source>
        <dbReference type="PROSITE-ProRule" id="PRU00023"/>
    </source>
</evidence>
<gene>
    <name evidence="5" type="primary">CSON001814</name>
</gene>
<feature type="repeat" description="ANK" evidence="3">
    <location>
        <begin position="310"/>
        <end position="342"/>
    </location>
</feature>
<evidence type="ECO:0000313" key="6">
    <source>
        <dbReference type="EMBL" id="SSX20573.1"/>
    </source>
</evidence>
<reference evidence="6" key="2">
    <citation type="submission" date="2018-07" db="EMBL/GenBank/DDBJ databases">
        <authorList>
            <person name="Quirk P.G."/>
            <person name="Krulwich T.A."/>
        </authorList>
    </citation>
    <scope>NUCLEOTIDE SEQUENCE</scope>
</reference>
<dbReference type="SMART" id="SM00248">
    <property type="entry name" value="ANK"/>
    <property type="match status" value="3"/>
</dbReference>
<dbReference type="EMBL" id="UFQS01000128">
    <property type="protein sequence ID" value="SSX00193.1"/>
    <property type="molecule type" value="Genomic_DNA"/>
</dbReference>
<dbReference type="PANTHER" id="PTHR24198">
    <property type="entry name" value="ANKYRIN REPEAT AND PROTEIN KINASE DOMAIN-CONTAINING PROTEIN"/>
    <property type="match status" value="1"/>
</dbReference>
<dbReference type="AlphaFoldDB" id="A0A336KBM3"/>
<dbReference type="EMBL" id="UFQT01000128">
    <property type="protein sequence ID" value="SSX20573.1"/>
    <property type="molecule type" value="Genomic_DNA"/>
</dbReference>
<evidence type="ECO:0000313" key="5">
    <source>
        <dbReference type="EMBL" id="SSX00193.1"/>
    </source>
</evidence>
<reference evidence="5" key="1">
    <citation type="submission" date="2018-04" db="EMBL/GenBank/DDBJ databases">
        <authorList>
            <person name="Go L.Y."/>
            <person name="Mitchell J.A."/>
        </authorList>
    </citation>
    <scope>NUCLEOTIDE SEQUENCE</scope>
    <source>
        <tissue evidence="5">Whole organism</tissue>
    </source>
</reference>
<proteinExistence type="predicted"/>
<keyword evidence="2 3" id="KW-0040">ANK repeat</keyword>
<dbReference type="Gene3D" id="1.25.40.20">
    <property type="entry name" value="Ankyrin repeat-containing domain"/>
    <property type="match status" value="1"/>
</dbReference>
<dbReference type="InterPro" id="IPR036770">
    <property type="entry name" value="Ankyrin_rpt-contain_sf"/>
</dbReference>
<evidence type="ECO:0000256" key="1">
    <source>
        <dbReference type="ARBA" id="ARBA00022737"/>
    </source>
</evidence>
<accession>A0A336KBM3</accession>
<protein>
    <submittedName>
        <fullName evidence="5">CSON001814 protein</fullName>
    </submittedName>
</protein>
<dbReference type="VEuPathDB" id="VectorBase:CSON001814"/>
<dbReference type="InterPro" id="IPR001496">
    <property type="entry name" value="SOCS_box"/>
</dbReference>
<dbReference type="InterPro" id="IPR002110">
    <property type="entry name" value="Ankyrin_rpt"/>
</dbReference>
<dbReference type="PANTHER" id="PTHR24198:SF165">
    <property type="entry name" value="ANKYRIN REPEAT-CONTAINING PROTEIN-RELATED"/>
    <property type="match status" value="1"/>
</dbReference>
<evidence type="ECO:0000256" key="2">
    <source>
        <dbReference type="ARBA" id="ARBA00023043"/>
    </source>
</evidence>
<dbReference type="Pfam" id="PF12796">
    <property type="entry name" value="Ank_2"/>
    <property type="match status" value="1"/>
</dbReference>
<dbReference type="PROSITE" id="PS50225">
    <property type="entry name" value="SOCS"/>
    <property type="match status" value="1"/>
</dbReference>
<organism evidence="5">
    <name type="scientific">Culicoides sonorensis</name>
    <name type="common">Biting midge</name>
    <dbReference type="NCBI Taxonomy" id="179676"/>
    <lineage>
        <taxon>Eukaryota</taxon>
        <taxon>Metazoa</taxon>
        <taxon>Ecdysozoa</taxon>
        <taxon>Arthropoda</taxon>
        <taxon>Hexapoda</taxon>
        <taxon>Insecta</taxon>
        <taxon>Pterygota</taxon>
        <taxon>Neoptera</taxon>
        <taxon>Endopterygota</taxon>
        <taxon>Diptera</taxon>
        <taxon>Nematocera</taxon>
        <taxon>Chironomoidea</taxon>
        <taxon>Ceratopogonidae</taxon>
        <taxon>Ceratopogoninae</taxon>
        <taxon>Culicoides</taxon>
        <taxon>Monoculicoides</taxon>
    </lineage>
</organism>
<name>A0A336KBM3_CULSO</name>